<dbReference type="Pfam" id="PF03466">
    <property type="entry name" value="LysR_substrate"/>
    <property type="match status" value="1"/>
</dbReference>
<dbReference type="Proteomes" id="UP000003053">
    <property type="component" value="Unassembled WGS sequence"/>
</dbReference>
<dbReference type="InterPro" id="IPR036388">
    <property type="entry name" value="WH-like_DNA-bd_sf"/>
</dbReference>
<dbReference type="HOGENOM" id="CLU_039613_6_1_10"/>
<evidence type="ECO:0000313" key="6">
    <source>
        <dbReference type="EMBL" id="EAR12765.1"/>
    </source>
</evidence>
<evidence type="ECO:0000256" key="1">
    <source>
        <dbReference type="ARBA" id="ARBA00009437"/>
    </source>
</evidence>
<evidence type="ECO:0000259" key="5">
    <source>
        <dbReference type="PROSITE" id="PS50931"/>
    </source>
</evidence>
<keyword evidence="4" id="KW-0804">Transcription</keyword>
<dbReference type="InterPro" id="IPR036390">
    <property type="entry name" value="WH_DNA-bd_sf"/>
</dbReference>
<dbReference type="SUPFAM" id="SSF53850">
    <property type="entry name" value="Periplasmic binding protein-like II"/>
    <property type="match status" value="1"/>
</dbReference>
<dbReference type="OrthoDB" id="9785745at2"/>
<evidence type="ECO:0000256" key="3">
    <source>
        <dbReference type="ARBA" id="ARBA00023125"/>
    </source>
</evidence>
<sequence>MNYTLHQLEIFRTIAQLQSVTKASEQLFLTQPAVSIQLKNFQDQFNLPLFEVVGRKLYITEFGEEISETAFKILEQVQSIKYKSAIFEGKIAGKLNISIVSTAKYTMPFFLSDFINANETVSLTMNVTNKMAVLRSLENNECDFAMVSTIPKKLKIERIELMKNKLYLIANRDFNSTKKKILLKDLNTNLFIFREPGSATRLAMEQYLIEHRVTIRKKMELTSNEAVKQAIIAGLGISIMPVIGIKNELQNGDLQIIDIKGLPIETNWNLIWLKSKNLSLVAKAFKNHIELKKEAIIQQHFSWFNDSN</sequence>
<dbReference type="AlphaFoldDB" id="A4C022"/>
<dbReference type="RefSeq" id="WP_004570433.1">
    <property type="nucleotide sequence ID" value="NZ_CH724148.1"/>
</dbReference>
<organism evidence="6 7">
    <name type="scientific">Polaribacter irgensii 23-P</name>
    <dbReference type="NCBI Taxonomy" id="313594"/>
    <lineage>
        <taxon>Bacteria</taxon>
        <taxon>Pseudomonadati</taxon>
        <taxon>Bacteroidota</taxon>
        <taxon>Flavobacteriia</taxon>
        <taxon>Flavobacteriales</taxon>
        <taxon>Flavobacteriaceae</taxon>
    </lineage>
</organism>
<dbReference type="PROSITE" id="PS50931">
    <property type="entry name" value="HTH_LYSR"/>
    <property type="match status" value="1"/>
</dbReference>
<keyword evidence="7" id="KW-1185">Reference proteome</keyword>
<dbReference type="STRING" id="313594.PI23P_09065"/>
<dbReference type="eggNOG" id="COG0583">
    <property type="taxonomic scope" value="Bacteria"/>
</dbReference>
<dbReference type="GO" id="GO:0003700">
    <property type="term" value="F:DNA-binding transcription factor activity"/>
    <property type="evidence" value="ECO:0007669"/>
    <property type="project" value="InterPro"/>
</dbReference>
<dbReference type="Pfam" id="PF00126">
    <property type="entry name" value="HTH_1"/>
    <property type="match status" value="1"/>
</dbReference>
<dbReference type="Gene3D" id="1.10.10.10">
    <property type="entry name" value="Winged helix-like DNA-binding domain superfamily/Winged helix DNA-binding domain"/>
    <property type="match status" value="1"/>
</dbReference>
<name>A4C022_9FLAO</name>
<dbReference type="PANTHER" id="PTHR30126">
    <property type="entry name" value="HTH-TYPE TRANSCRIPTIONAL REGULATOR"/>
    <property type="match status" value="1"/>
</dbReference>
<gene>
    <name evidence="6" type="ORF">PI23P_09065</name>
</gene>
<dbReference type="SUPFAM" id="SSF46785">
    <property type="entry name" value="Winged helix' DNA-binding domain"/>
    <property type="match status" value="1"/>
</dbReference>
<dbReference type="EMBL" id="AAOG01000002">
    <property type="protein sequence ID" value="EAR12765.1"/>
    <property type="molecule type" value="Genomic_DNA"/>
</dbReference>
<evidence type="ECO:0000313" key="7">
    <source>
        <dbReference type="Proteomes" id="UP000003053"/>
    </source>
</evidence>
<dbReference type="InterPro" id="IPR000847">
    <property type="entry name" value="LysR_HTH_N"/>
</dbReference>
<proteinExistence type="inferred from homology"/>
<keyword evidence="2" id="KW-0805">Transcription regulation</keyword>
<evidence type="ECO:0000256" key="4">
    <source>
        <dbReference type="ARBA" id="ARBA00023163"/>
    </source>
</evidence>
<dbReference type="Gene3D" id="3.40.190.290">
    <property type="match status" value="1"/>
</dbReference>
<evidence type="ECO:0000256" key="2">
    <source>
        <dbReference type="ARBA" id="ARBA00023015"/>
    </source>
</evidence>
<keyword evidence="3" id="KW-0238">DNA-binding</keyword>
<feature type="domain" description="HTH lysR-type" evidence="5">
    <location>
        <begin position="1"/>
        <end position="60"/>
    </location>
</feature>
<comment type="caution">
    <text evidence="6">The sequence shown here is derived from an EMBL/GenBank/DDBJ whole genome shotgun (WGS) entry which is preliminary data.</text>
</comment>
<protein>
    <submittedName>
        <fullName evidence="6">Bacterial regulatory protein, LysR family</fullName>
    </submittedName>
</protein>
<reference evidence="6 7" key="1">
    <citation type="submission" date="2006-02" db="EMBL/GenBank/DDBJ databases">
        <authorList>
            <person name="Murray A."/>
            <person name="Staley J."/>
            <person name="Ferriera S."/>
            <person name="Johnson J."/>
            <person name="Kravitz S."/>
            <person name="Halpern A."/>
            <person name="Remington K."/>
            <person name="Beeson K."/>
            <person name="Tran B."/>
            <person name="Rogers Y.-H."/>
            <person name="Friedman R."/>
            <person name="Venter J.C."/>
        </authorList>
    </citation>
    <scope>NUCLEOTIDE SEQUENCE [LARGE SCALE GENOMIC DNA]</scope>
    <source>
        <strain evidence="6 7">23-P</strain>
    </source>
</reference>
<accession>A4C022</accession>
<comment type="similarity">
    <text evidence="1">Belongs to the LysR transcriptional regulatory family.</text>
</comment>
<dbReference type="InterPro" id="IPR005119">
    <property type="entry name" value="LysR_subst-bd"/>
</dbReference>
<dbReference type="PANTHER" id="PTHR30126:SF5">
    <property type="entry name" value="HTH-TYPE TRANSCRIPTIONAL ACTIVATOR CMPR"/>
    <property type="match status" value="1"/>
</dbReference>
<dbReference type="GO" id="GO:0000976">
    <property type="term" value="F:transcription cis-regulatory region binding"/>
    <property type="evidence" value="ECO:0007669"/>
    <property type="project" value="TreeGrafter"/>
</dbReference>